<dbReference type="GO" id="GO:0003700">
    <property type="term" value="F:DNA-binding transcription factor activity"/>
    <property type="evidence" value="ECO:0007669"/>
    <property type="project" value="TreeGrafter"/>
</dbReference>
<feature type="domain" description="HTH tetR-type" evidence="7">
    <location>
        <begin position="23"/>
        <end position="83"/>
    </location>
</feature>
<name>A0A0H2MD87_9PROT</name>
<protein>
    <recommendedName>
        <fullName evidence="7">HTH tetR-type domain-containing protein</fullName>
    </recommendedName>
</protein>
<dbReference type="STRING" id="1489064.WH96_11380"/>
<feature type="DNA-binding region" description="H-T-H motif" evidence="5">
    <location>
        <begin position="46"/>
        <end position="65"/>
    </location>
</feature>
<dbReference type="InterPro" id="IPR050109">
    <property type="entry name" value="HTH-type_TetR-like_transc_reg"/>
</dbReference>
<evidence type="ECO:0000256" key="6">
    <source>
        <dbReference type="SAM" id="MobiDB-lite"/>
    </source>
</evidence>
<evidence type="ECO:0000256" key="1">
    <source>
        <dbReference type="ARBA" id="ARBA00022491"/>
    </source>
</evidence>
<keyword evidence="4" id="KW-0804">Transcription</keyword>
<dbReference type="OrthoDB" id="9809265at2"/>
<dbReference type="Pfam" id="PF00440">
    <property type="entry name" value="TetR_N"/>
    <property type="match status" value="1"/>
</dbReference>
<evidence type="ECO:0000256" key="3">
    <source>
        <dbReference type="ARBA" id="ARBA00023125"/>
    </source>
</evidence>
<dbReference type="SUPFAM" id="SSF48498">
    <property type="entry name" value="Tetracyclin repressor-like, C-terminal domain"/>
    <property type="match status" value="1"/>
</dbReference>
<dbReference type="PANTHER" id="PTHR30055">
    <property type="entry name" value="HTH-TYPE TRANSCRIPTIONAL REGULATOR RUTR"/>
    <property type="match status" value="1"/>
</dbReference>
<dbReference type="InterPro" id="IPR023772">
    <property type="entry name" value="DNA-bd_HTH_TetR-type_CS"/>
</dbReference>
<dbReference type="SUPFAM" id="SSF46689">
    <property type="entry name" value="Homeodomain-like"/>
    <property type="match status" value="1"/>
</dbReference>
<feature type="region of interest" description="Disordered" evidence="6">
    <location>
        <begin position="1"/>
        <end position="22"/>
    </location>
</feature>
<keyword evidence="1" id="KW-0678">Repressor</keyword>
<evidence type="ECO:0000313" key="9">
    <source>
        <dbReference type="Proteomes" id="UP000035444"/>
    </source>
</evidence>
<dbReference type="InterPro" id="IPR039538">
    <property type="entry name" value="BetI_C"/>
</dbReference>
<dbReference type="PROSITE" id="PS50977">
    <property type="entry name" value="HTH_TETR_2"/>
    <property type="match status" value="1"/>
</dbReference>
<dbReference type="InterPro" id="IPR001647">
    <property type="entry name" value="HTH_TetR"/>
</dbReference>
<evidence type="ECO:0000259" key="7">
    <source>
        <dbReference type="PROSITE" id="PS50977"/>
    </source>
</evidence>
<dbReference type="PRINTS" id="PR00455">
    <property type="entry name" value="HTHTETR"/>
</dbReference>
<proteinExistence type="predicted"/>
<gene>
    <name evidence="8" type="ORF">WH96_11380</name>
</gene>
<dbReference type="AlphaFoldDB" id="A0A0H2MD87"/>
<keyword evidence="2" id="KW-0805">Transcription regulation</keyword>
<sequence length="224" mass="25342">MPKLQKLKQQRPKQLKPKREKSEIRKDELIEATLECIACEGLQGATVRKVAEYAGVTNGLIRFHFGSKDEMIQVAYQRLLEGIFQSSLTAVADDKSPPRQRLRQFLKANLSPPIVTAKTVVLWANFLPLTYKDKQMAFIRRAANAKTTALFEDLIEAALSSERKIRSDKGFSEQEYRHLAVKLNSLIDGLWLEGSMAENSSYKKELVEIGLDAASDLMAMNLRE</sequence>
<comment type="caution">
    <text evidence="8">The sequence shown here is derived from an EMBL/GenBank/DDBJ whole genome shotgun (WGS) entry which is preliminary data.</text>
</comment>
<organism evidence="8 9">
    <name type="scientific">Kiloniella spongiae</name>
    <dbReference type="NCBI Taxonomy" id="1489064"/>
    <lineage>
        <taxon>Bacteria</taxon>
        <taxon>Pseudomonadati</taxon>
        <taxon>Pseudomonadota</taxon>
        <taxon>Alphaproteobacteria</taxon>
        <taxon>Rhodospirillales</taxon>
        <taxon>Kiloniellaceae</taxon>
        <taxon>Kiloniella</taxon>
    </lineage>
</organism>
<dbReference type="Proteomes" id="UP000035444">
    <property type="component" value="Unassembled WGS sequence"/>
</dbReference>
<evidence type="ECO:0000313" key="8">
    <source>
        <dbReference type="EMBL" id="KLN60353.1"/>
    </source>
</evidence>
<evidence type="ECO:0000256" key="2">
    <source>
        <dbReference type="ARBA" id="ARBA00023015"/>
    </source>
</evidence>
<dbReference type="PANTHER" id="PTHR30055:SF234">
    <property type="entry name" value="HTH-TYPE TRANSCRIPTIONAL REGULATOR BETI"/>
    <property type="match status" value="1"/>
</dbReference>
<dbReference type="EMBL" id="LAQL01000007">
    <property type="protein sequence ID" value="KLN60353.1"/>
    <property type="molecule type" value="Genomic_DNA"/>
</dbReference>
<accession>A0A0H2MD87</accession>
<dbReference type="Gene3D" id="1.10.357.10">
    <property type="entry name" value="Tetracycline Repressor, domain 2"/>
    <property type="match status" value="1"/>
</dbReference>
<dbReference type="Pfam" id="PF13977">
    <property type="entry name" value="TetR_C_6"/>
    <property type="match status" value="1"/>
</dbReference>
<keyword evidence="9" id="KW-1185">Reference proteome</keyword>
<dbReference type="PROSITE" id="PS01081">
    <property type="entry name" value="HTH_TETR_1"/>
    <property type="match status" value="1"/>
</dbReference>
<dbReference type="GO" id="GO:0000976">
    <property type="term" value="F:transcription cis-regulatory region binding"/>
    <property type="evidence" value="ECO:0007669"/>
    <property type="project" value="TreeGrafter"/>
</dbReference>
<dbReference type="InterPro" id="IPR009057">
    <property type="entry name" value="Homeodomain-like_sf"/>
</dbReference>
<dbReference type="PATRIC" id="fig|1489064.4.peg.3591"/>
<dbReference type="InterPro" id="IPR036271">
    <property type="entry name" value="Tet_transcr_reg_TetR-rel_C_sf"/>
</dbReference>
<keyword evidence="3 5" id="KW-0238">DNA-binding</keyword>
<dbReference type="RefSeq" id="WP_047764318.1">
    <property type="nucleotide sequence ID" value="NZ_LAQL01000007.1"/>
</dbReference>
<evidence type="ECO:0000256" key="4">
    <source>
        <dbReference type="ARBA" id="ARBA00023163"/>
    </source>
</evidence>
<reference evidence="8 9" key="1">
    <citation type="submission" date="2015-03" db="EMBL/GenBank/DDBJ databases">
        <title>Genome Sequence of Kiloniella spongiae MEBiC09566, isolated from a marine sponge.</title>
        <authorList>
            <person name="Shao Z."/>
            <person name="Wang L."/>
            <person name="Li X."/>
        </authorList>
    </citation>
    <scope>NUCLEOTIDE SEQUENCE [LARGE SCALE GENOMIC DNA]</scope>
    <source>
        <strain evidence="8 9">MEBiC09566</strain>
    </source>
</reference>
<feature type="compositionally biased region" description="Basic residues" evidence="6">
    <location>
        <begin position="1"/>
        <end position="19"/>
    </location>
</feature>
<evidence type="ECO:0000256" key="5">
    <source>
        <dbReference type="PROSITE-ProRule" id="PRU00335"/>
    </source>
</evidence>